<proteinExistence type="predicted"/>
<dbReference type="AlphaFoldDB" id="A0A0N1HF80"/>
<comment type="caution">
    <text evidence="3">The sequence shown here is derived from an EMBL/GenBank/DDBJ whole genome shotgun (WGS) entry which is preliminary data.</text>
</comment>
<organism evidence="3 4">
    <name type="scientific">Cyphellophora attinorum</name>
    <dbReference type="NCBI Taxonomy" id="1664694"/>
    <lineage>
        <taxon>Eukaryota</taxon>
        <taxon>Fungi</taxon>
        <taxon>Dikarya</taxon>
        <taxon>Ascomycota</taxon>
        <taxon>Pezizomycotina</taxon>
        <taxon>Eurotiomycetes</taxon>
        <taxon>Chaetothyriomycetidae</taxon>
        <taxon>Chaetothyriales</taxon>
        <taxon>Cyphellophoraceae</taxon>
        <taxon>Cyphellophora</taxon>
    </lineage>
</organism>
<keyword evidence="1 3" id="KW-0378">Hydrolase</keyword>
<dbReference type="GO" id="GO:0016811">
    <property type="term" value="F:hydrolase activity, acting on carbon-nitrogen (but not peptide) bonds, in linear amides"/>
    <property type="evidence" value="ECO:0007669"/>
    <property type="project" value="TreeGrafter"/>
</dbReference>
<dbReference type="InterPro" id="IPR003010">
    <property type="entry name" value="C-N_Hydrolase"/>
</dbReference>
<evidence type="ECO:0000259" key="2">
    <source>
        <dbReference type="PROSITE" id="PS50263"/>
    </source>
</evidence>
<dbReference type="VEuPathDB" id="FungiDB:AB675_6463"/>
<evidence type="ECO:0000256" key="1">
    <source>
        <dbReference type="ARBA" id="ARBA00022801"/>
    </source>
</evidence>
<dbReference type="Proteomes" id="UP000038010">
    <property type="component" value="Unassembled WGS sequence"/>
</dbReference>
<name>A0A0N1HF80_9EURO</name>
<dbReference type="PANTHER" id="PTHR43674">
    <property type="entry name" value="NITRILASE C965.09-RELATED"/>
    <property type="match status" value="1"/>
</dbReference>
<protein>
    <submittedName>
        <fullName evidence="3">N-carbamoyl-D-amino acid hydrolase</fullName>
    </submittedName>
</protein>
<dbReference type="EMBL" id="LFJN01000004">
    <property type="protein sequence ID" value="KPI43895.1"/>
    <property type="molecule type" value="Genomic_DNA"/>
</dbReference>
<dbReference type="STRING" id="1664694.A0A0N1HF80"/>
<dbReference type="PROSITE" id="PS50263">
    <property type="entry name" value="CN_HYDROLASE"/>
    <property type="match status" value="1"/>
</dbReference>
<dbReference type="RefSeq" id="XP_018003858.1">
    <property type="nucleotide sequence ID" value="XM_018146758.1"/>
</dbReference>
<dbReference type="GeneID" id="28738638"/>
<sequence length="344" mass="37769">MSRILKVAALQLGPVHATDTKPEVIDRHIRLLRSAASQGVRLAVLPELAFTTFFARHLFPDDVSLSSYLEHDLEVAKSEFFSRLFREAGDLGIDLCVGYAERTPDGRTFNSSVYFSATTNEIIAKYRKVHIPGTREPLKDGSGAHHLEKRYFEPGDLGFEAFRAPNVGEHPGSDGRKDAIMGMLICNDRRWPEAWRCYGLQGVELILCGYNTPGYNPAFWGTTDSPDPEKAETRIMAQHKLVVQANSYMNSCFTVAAGKAGLEDGVHRLIGGSCIVSPDGDVLAEAVTEGDEVIVAEIDLDDCIPGKSKIFNFGEHRQVDKYSRIVDQVGVREPPALVASTAGT</sequence>
<evidence type="ECO:0000313" key="3">
    <source>
        <dbReference type="EMBL" id="KPI43895.1"/>
    </source>
</evidence>
<dbReference type="InterPro" id="IPR036526">
    <property type="entry name" value="C-N_Hydrolase_sf"/>
</dbReference>
<dbReference type="OrthoDB" id="412018at2759"/>
<dbReference type="Pfam" id="PF00795">
    <property type="entry name" value="CN_hydrolase"/>
    <property type="match status" value="1"/>
</dbReference>
<dbReference type="InterPro" id="IPR050345">
    <property type="entry name" value="Aliph_Amidase/BUP"/>
</dbReference>
<evidence type="ECO:0000313" key="4">
    <source>
        <dbReference type="Proteomes" id="UP000038010"/>
    </source>
</evidence>
<dbReference type="SUPFAM" id="SSF56317">
    <property type="entry name" value="Carbon-nitrogen hydrolase"/>
    <property type="match status" value="1"/>
</dbReference>
<accession>A0A0N1HF80</accession>
<gene>
    <name evidence="3" type="ORF">AB675_6463</name>
</gene>
<dbReference type="Gene3D" id="3.60.110.10">
    <property type="entry name" value="Carbon-nitrogen hydrolase"/>
    <property type="match status" value="1"/>
</dbReference>
<reference evidence="3 4" key="1">
    <citation type="submission" date="2015-06" db="EMBL/GenBank/DDBJ databases">
        <title>Draft genome of the ant-associated black yeast Phialophora attae CBS 131958.</title>
        <authorList>
            <person name="Moreno L.F."/>
            <person name="Stielow B.J."/>
            <person name="de Hoog S."/>
            <person name="Vicente V.A."/>
            <person name="Weiss V.A."/>
            <person name="de Vries M."/>
            <person name="Cruz L.M."/>
            <person name="Souza E.M."/>
        </authorList>
    </citation>
    <scope>NUCLEOTIDE SEQUENCE [LARGE SCALE GENOMIC DNA]</scope>
    <source>
        <strain evidence="3 4">CBS 131958</strain>
    </source>
</reference>
<dbReference type="PANTHER" id="PTHR43674:SF12">
    <property type="entry name" value="NITRILASE C965.09-RELATED"/>
    <property type="match status" value="1"/>
</dbReference>
<feature type="domain" description="CN hydrolase" evidence="2">
    <location>
        <begin position="5"/>
        <end position="300"/>
    </location>
</feature>
<keyword evidence="4" id="KW-1185">Reference proteome</keyword>